<keyword evidence="4 8" id="KW-0812">Transmembrane</keyword>
<evidence type="ECO:0000256" key="5">
    <source>
        <dbReference type="ARBA" id="ARBA00022824"/>
    </source>
</evidence>
<dbReference type="InterPro" id="IPR037185">
    <property type="entry name" value="EmrE-like"/>
</dbReference>
<dbReference type="GO" id="GO:0005789">
    <property type="term" value="C:endoplasmic reticulum membrane"/>
    <property type="evidence" value="ECO:0007669"/>
    <property type="project" value="UniProtKB-SubCell"/>
</dbReference>
<dbReference type="Proteomes" id="UP001107558">
    <property type="component" value="Chromosome 4"/>
</dbReference>
<name>A0A9J6BHS6_POLVA</name>
<comment type="caution">
    <text evidence="9">The sequence shown here is derived from an EMBL/GenBank/DDBJ whole genome shotgun (WGS) entry which is preliminary data.</text>
</comment>
<protein>
    <submittedName>
        <fullName evidence="9">Uncharacterized protein</fullName>
    </submittedName>
</protein>
<feature type="transmembrane region" description="Helical" evidence="8">
    <location>
        <begin position="161"/>
        <end position="177"/>
    </location>
</feature>
<evidence type="ECO:0000256" key="6">
    <source>
        <dbReference type="ARBA" id="ARBA00022989"/>
    </source>
</evidence>
<organism evidence="9 10">
    <name type="scientific">Polypedilum vanderplanki</name>
    <name type="common">Sleeping chironomid midge</name>
    <dbReference type="NCBI Taxonomy" id="319348"/>
    <lineage>
        <taxon>Eukaryota</taxon>
        <taxon>Metazoa</taxon>
        <taxon>Ecdysozoa</taxon>
        <taxon>Arthropoda</taxon>
        <taxon>Hexapoda</taxon>
        <taxon>Insecta</taxon>
        <taxon>Pterygota</taxon>
        <taxon>Neoptera</taxon>
        <taxon>Endopterygota</taxon>
        <taxon>Diptera</taxon>
        <taxon>Nematocera</taxon>
        <taxon>Chironomoidea</taxon>
        <taxon>Chironomidae</taxon>
        <taxon>Chironominae</taxon>
        <taxon>Polypedilum</taxon>
        <taxon>Polypedilum</taxon>
    </lineage>
</organism>
<evidence type="ECO:0000313" key="10">
    <source>
        <dbReference type="Proteomes" id="UP001107558"/>
    </source>
</evidence>
<evidence type="ECO:0000256" key="3">
    <source>
        <dbReference type="ARBA" id="ARBA00022448"/>
    </source>
</evidence>
<feature type="transmembrane region" description="Helical" evidence="8">
    <location>
        <begin position="220"/>
        <end position="242"/>
    </location>
</feature>
<keyword evidence="6 8" id="KW-1133">Transmembrane helix</keyword>
<sequence>MENNQEHKNPLKRLWANDTFRMIFIAAGIMLCFFAFGIMQEKVMRGCFGGELKEGKCIDGEKYKYELTLVLVLCAWYAIFAKFLMLVNNRFGCLESPQKDKTHIGWYAAAAFCYISAMVCGNMALRWITYPTQVIAKSSKPIPVMILGVILAHKRYTIQKYIFVLLIVVGVILFIYKEGKAKDDQENQIEGLLLVGMSLLADGVLGAIEDRMRAATKPTALNFMFAINMFSAIILFVGVIATTEIVDFYHFAVRHPDVLVKIGSAAVVGSLGQIFIFMMISDFGPLPCSIVTTTRKFFTVLISVFFMGNPLIPRQWVATVIVFGALFADALFGKKHLCGPKPESHHAVQVPTEEPDIEKNGKLQLEDVELQKLKKETA</sequence>
<comment type="similarity">
    <text evidence="2">Belongs to the nucleotide-sugar transporter family. SLC35B subfamily.</text>
</comment>
<comment type="subcellular location">
    <subcellularLocation>
        <location evidence="1">Endoplasmic reticulum membrane</location>
        <topology evidence="1">Multi-pass membrane protein</topology>
    </subcellularLocation>
</comment>
<dbReference type="AlphaFoldDB" id="A0A9J6BHS6"/>
<dbReference type="Pfam" id="PF08449">
    <property type="entry name" value="UAA"/>
    <property type="match status" value="1"/>
</dbReference>
<dbReference type="Gene3D" id="1.10.3730.20">
    <property type="match status" value="1"/>
</dbReference>
<dbReference type="PANTHER" id="PTHR10778:SF10">
    <property type="entry name" value="SOLUTE CARRIER FAMILY 35 MEMBER B1"/>
    <property type="match status" value="1"/>
</dbReference>
<dbReference type="GO" id="GO:0000139">
    <property type="term" value="C:Golgi membrane"/>
    <property type="evidence" value="ECO:0007669"/>
    <property type="project" value="TreeGrafter"/>
</dbReference>
<feature type="transmembrane region" description="Helical" evidence="8">
    <location>
        <begin position="65"/>
        <end position="84"/>
    </location>
</feature>
<dbReference type="OrthoDB" id="78344at2759"/>
<reference evidence="9" key="1">
    <citation type="submission" date="2021-03" db="EMBL/GenBank/DDBJ databases">
        <title>Chromosome level genome of the anhydrobiotic midge Polypedilum vanderplanki.</title>
        <authorList>
            <person name="Yoshida Y."/>
            <person name="Kikawada T."/>
            <person name="Gusev O."/>
        </authorList>
    </citation>
    <scope>NUCLEOTIDE SEQUENCE</scope>
    <source>
        <strain evidence="9">NIAS01</strain>
        <tissue evidence="9">Whole body or cell culture</tissue>
    </source>
</reference>
<evidence type="ECO:0000256" key="1">
    <source>
        <dbReference type="ARBA" id="ARBA00004477"/>
    </source>
</evidence>
<feature type="transmembrane region" description="Helical" evidence="8">
    <location>
        <begin position="189"/>
        <end position="208"/>
    </location>
</feature>
<evidence type="ECO:0000313" key="9">
    <source>
        <dbReference type="EMBL" id="KAG5669006.1"/>
    </source>
</evidence>
<dbReference type="InterPro" id="IPR013657">
    <property type="entry name" value="SCL35B1-4/HUT1"/>
</dbReference>
<evidence type="ECO:0000256" key="2">
    <source>
        <dbReference type="ARBA" id="ARBA00010694"/>
    </source>
</evidence>
<accession>A0A9J6BHS6</accession>
<feature type="transmembrane region" description="Helical" evidence="8">
    <location>
        <begin position="262"/>
        <end position="281"/>
    </location>
</feature>
<feature type="transmembrane region" description="Helical" evidence="8">
    <location>
        <begin position="104"/>
        <end position="125"/>
    </location>
</feature>
<keyword evidence="7 8" id="KW-0472">Membrane</keyword>
<feature type="transmembrane region" description="Helical" evidence="8">
    <location>
        <begin position="20"/>
        <end position="39"/>
    </location>
</feature>
<evidence type="ECO:0000256" key="7">
    <source>
        <dbReference type="ARBA" id="ARBA00023136"/>
    </source>
</evidence>
<evidence type="ECO:0000256" key="8">
    <source>
        <dbReference type="SAM" id="Phobius"/>
    </source>
</evidence>
<proteinExistence type="inferred from homology"/>
<dbReference type="EMBL" id="JADBJN010000004">
    <property type="protein sequence ID" value="KAG5669006.1"/>
    <property type="molecule type" value="Genomic_DNA"/>
</dbReference>
<dbReference type="PANTHER" id="PTHR10778">
    <property type="entry name" value="SOLUTE CARRIER FAMILY 35 MEMBER B"/>
    <property type="match status" value="1"/>
</dbReference>
<gene>
    <name evidence="9" type="ORF">PVAND_016909</name>
</gene>
<evidence type="ECO:0000256" key="4">
    <source>
        <dbReference type="ARBA" id="ARBA00022692"/>
    </source>
</evidence>
<keyword evidence="5" id="KW-0256">Endoplasmic reticulum</keyword>
<dbReference type="GO" id="GO:0005459">
    <property type="term" value="F:UDP-galactose transmembrane transporter activity"/>
    <property type="evidence" value="ECO:0007669"/>
    <property type="project" value="TreeGrafter"/>
</dbReference>
<keyword evidence="10" id="KW-1185">Reference proteome</keyword>
<keyword evidence="3" id="KW-0813">Transport</keyword>
<dbReference type="GO" id="GO:0005460">
    <property type="term" value="F:UDP-glucose transmembrane transporter activity"/>
    <property type="evidence" value="ECO:0007669"/>
    <property type="project" value="TreeGrafter"/>
</dbReference>
<dbReference type="SUPFAM" id="SSF103481">
    <property type="entry name" value="Multidrug resistance efflux transporter EmrE"/>
    <property type="match status" value="1"/>
</dbReference>